<evidence type="ECO:0008006" key="3">
    <source>
        <dbReference type="Google" id="ProtNLM"/>
    </source>
</evidence>
<sequence length="150" mass="17370">MIFKHKERNLPEHTEGLQIPLFGYELLREEVLPDLLGKDHNVILYWAGKSLARKYPLSSIDELIAFFDKAGWGNLVLVKEKKTEAIFELTSHLFDQKKSFSAPLEAGFIAEQIQYMQGFITEANEISKIGKLKKVVFHVKWDLEDRVTTY</sequence>
<reference evidence="1 2" key="1">
    <citation type="submission" date="2016-10" db="EMBL/GenBank/DDBJ databases">
        <title>Draft genome sequences of four alkaliphilic bacteria belonging to the Anaerobacillus genus.</title>
        <authorList>
            <person name="Bassil N.M."/>
            <person name="Lloyd J.R."/>
        </authorList>
    </citation>
    <scope>NUCLEOTIDE SEQUENCE [LARGE SCALE GENOMIC DNA]</scope>
    <source>
        <strain evidence="1 2">DSM 18345</strain>
    </source>
</reference>
<protein>
    <recommendedName>
        <fullName evidence="3">DUF2507 domain-containing protein</fullName>
    </recommendedName>
</protein>
<proteinExistence type="predicted"/>
<dbReference type="AlphaFoldDB" id="A0A1S2LQE6"/>
<accession>A0A1S2LQE6</accession>
<evidence type="ECO:0000313" key="2">
    <source>
        <dbReference type="Proteomes" id="UP000179524"/>
    </source>
</evidence>
<dbReference type="OrthoDB" id="2965348at2"/>
<name>A0A1S2LQE6_9BACI</name>
<dbReference type="Pfam" id="PF10702">
    <property type="entry name" value="DUF2507"/>
    <property type="match status" value="1"/>
</dbReference>
<dbReference type="RefSeq" id="WP_071309365.1">
    <property type="nucleotide sequence ID" value="NZ_MLQR01000025.1"/>
</dbReference>
<organism evidence="1 2">
    <name type="scientific">Anaerobacillus alkalilacustris</name>
    <dbReference type="NCBI Taxonomy" id="393763"/>
    <lineage>
        <taxon>Bacteria</taxon>
        <taxon>Bacillati</taxon>
        <taxon>Bacillota</taxon>
        <taxon>Bacilli</taxon>
        <taxon>Bacillales</taxon>
        <taxon>Bacillaceae</taxon>
        <taxon>Anaerobacillus</taxon>
    </lineage>
</organism>
<dbReference type="InterPro" id="IPR019642">
    <property type="entry name" value="DUF2507"/>
</dbReference>
<gene>
    <name evidence="1" type="ORF">BKP37_09485</name>
</gene>
<dbReference type="SUPFAM" id="SSF111126">
    <property type="entry name" value="Ligand-binding domain in the NO signalling and Golgi transport"/>
    <property type="match status" value="1"/>
</dbReference>
<evidence type="ECO:0000313" key="1">
    <source>
        <dbReference type="EMBL" id="OIJ13907.1"/>
    </source>
</evidence>
<dbReference type="Gene3D" id="3.30.1380.20">
    <property type="entry name" value="Trafficking protein particle complex subunit 3"/>
    <property type="match status" value="1"/>
</dbReference>
<dbReference type="Proteomes" id="UP000179524">
    <property type="component" value="Unassembled WGS sequence"/>
</dbReference>
<dbReference type="InterPro" id="IPR024096">
    <property type="entry name" value="NO_sig/Golgi_transp_ligand-bd"/>
</dbReference>
<dbReference type="EMBL" id="MLQR01000025">
    <property type="protein sequence ID" value="OIJ13907.1"/>
    <property type="molecule type" value="Genomic_DNA"/>
</dbReference>
<keyword evidence="2" id="KW-1185">Reference proteome</keyword>
<comment type="caution">
    <text evidence="1">The sequence shown here is derived from an EMBL/GenBank/DDBJ whole genome shotgun (WGS) entry which is preliminary data.</text>
</comment>